<keyword evidence="2" id="KW-0119">Carbohydrate metabolism</keyword>
<keyword evidence="5" id="KW-0378">Hydrolase</keyword>
<dbReference type="OrthoDB" id="9757977at2"/>
<evidence type="ECO:0000256" key="2">
    <source>
        <dbReference type="ARBA" id="ARBA00023277"/>
    </source>
</evidence>
<feature type="domain" description="Glycoside hydrolase family 57 N-terminal" evidence="4">
    <location>
        <begin position="51"/>
        <end position="252"/>
    </location>
</feature>
<dbReference type="RefSeq" id="WP_100922104.1">
    <property type="nucleotide sequence ID" value="NZ_CP020370.1"/>
</dbReference>
<proteinExistence type="inferred from homology"/>
<protein>
    <submittedName>
        <fullName evidence="5">Glycoside hydrolase family 57</fullName>
    </submittedName>
</protein>
<dbReference type="EMBL" id="CP020370">
    <property type="protein sequence ID" value="AUB84451.1"/>
    <property type="molecule type" value="Genomic_DNA"/>
</dbReference>
<evidence type="ECO:0000313" key="5">
    <source>
        <dbReference type="EMBL" id="AUB84451.1"/>
    </source>
</evidence>
<dbReference type="KEGG" id="tsy:THSYN_28265"/>
<feature type="region of interest" description="Disordered" evidence="3">
    <location>
        <begin position="396"/>
        <end position="448"/>
    </location>
</feature>
<sequence>MIAHHALVLNLHQPPGNLQHLLEHQHWEAKEILFAMDRIPRVLWGHEALARVHLSLSGTLLETLSDAAFQEQVYGIVDCGALLWHFQNQDLFEVLGTGYYHPVLPLIPEADRKEHLNRWLGIAHHLLWRPRFQGFWPPEMGFSMELIPLLRACGYRYVLVDSEHVEPVTDMSWQELRYRPHLARYGDDSITVIVRDRDLSDAQESGMELDWFLAEVAERTKWCDFPPLVTTCTDGENGGWFRNVTEGANFWTAFYLPLLARVRAGTAGISPTFISDYLNVHGVHGEVRVRTGAWNTGWHHGRDFTQWTGSQAQQDTLAAYARTSKVIHDARWFNGEQGITEGPRVAALDEALWHLLRAETSCNLYWGEDWVPRADEDLAAVRDTLARIDLEVPPAVAEDDATVTPDPTPESTPEPAAAVDIAVAESSSVPVAEAAPEPQAALRQTDDK</sequence>
<feature type="compositionally biased region" description="Low complexity" evidence="3">
    <location>
        <begin position="413"/>
        <end position="441"/>
    </location>
</feature>
<dbReference type="AlphaFoldDB" id="A0A2K8UH64"/>
<evidence type="ECO:0000259" key="4">
    <source>
        <dbReference type="Pfam" id="PF03065"/>
    </source>
</evidence>
<dbReference type="Gene3D" id="3.20.110.20">
    <property type="match status" value="1"/>
</dbReference>
<dbReference type="GO" id="GO:0016787">
    <property type="term" value="F:hydrolase activity"/>
    <property type="evidence" value="ECO:0007669"/>
    <property type="project" value="UniProtKB-KW"/>
</dbReference>
<dbReference type="Pfam" id="PF03065">
    <property type="entry name" value="Glyco_hydro_57"/>
    <property type="match status" value="1"/>
</dbReference>
<dbReference type="PANTHER" id="PTHR36306">
    <property type="entry name" value="ALPHA-AMYLASE-RELATED-RELATED"/>
    <property type="match status" value="1"/>
</dbReference>
<reference evidence="5 6" key="1">
    <citation type="submission" date="2017-03" db="EMBL/GenBank/DDBJ databases">
        <title>Complete genome sequence of Candidatus 'Thiodictyon syntrophicum' sp. nov. strain Cad16T, a photolithoautotroph purple sulfur bacterium isolated from an alpine meromictic lake.</title>
        <authorList>
            <person name="Luedin S.M."/>
            <person name="Pothier J.F."/>
            <person name="Danza F."/>
            <person name="Storelli N."/>
            <person name="Wittwer M."/>
            <person name="Tonolla M."/>
        </authorList>
    </citation>
    <scope>NUCLEOTIDE SEQUENCE [LARGE SCALE GENOMIC DNA]</scope>
    <source>
        <strain evidence="5 6">Cad16T</strain>
    </source>
</reference>
<dbReference type="PANTHER" id="PTHR36306:SF5">
    <property type="entry name" value="SLR1535 PROTEIN"/>
    <property type="match status" value="1"/>
</dbReference>
<keyword evidence="6" id="KW-1185">Reference proteome</keyword>
<evidence type="ECO:0000256" key="1">
    <source>
        <dbReference type="ARBA" id="ARBA00006821"/>
    </source>
</evidence>
<dbReference type="InterPro" id="IPR052046">
    <property type="entry name" value="GH57_Enzymes"/>
</dbReference>
<comment type="similarity">
    <text evidence="1">Belongs to the glycosyl hydrolase 57 family.</text>
</comment>
<dbReference type="SUPFAM" id="SSF88713">
    <property type="entry name" value="Glycoside hydrolase/deacetylase"/>
    <property type="match status" value="1"/>
</dbReference>
<dbReference type="InterPro" id="IPR011330">
    <property type="entry name" value="Glyco_hydro/deAcase_b/a-brl"/>
</dbReference>
<evidence type="ECO:0000256" key="3">
    <source>
        <dbReference type="SAM" id="MobiDB-lite"/>
    </source>
</evidence>
<name>A0A2K8UH64_9GAMM</name>
<dbReference type="InterPro" id="IPR004300">
    <property type="entry name" value="Glyco_hydro_57_N"/>
</dbReference>
<gene>
    <name evidence="5" type="ORF">THSYN_28265</name>
</gene>
<dbReference type="Proteomes" id="UP000232638">
    <property type="component" value="Chromosome"/>
</dbReference>
<accession>A0A2K8UH64</accession>
<organism evidence="5 6">
    <name type="scientific">Candidatus Thiodictyon syntrophicum</name>
    <dbReference type="NCBI Taxonomy" id="1166950"/>
    <lineage>
        <taxon>Bacteria</taxon>
        <taxon>Pseudomonadati</taxon>
        <taxon>Pseudomonadota</taxon>
        <taxon>Gammaproteobacteria</taxon>
        <taxon>Chromatiales</taxon>
        <taxon>Chromatiaceae</taxon>
        <taxon>Thiodictyon</taxon>
    </lineage>
</organism>
<dbReference type="GO" id="GO:0005975">
    <property type="term" value="P:carbohydrate metabolic process"/>
    <property type="evidence" value="ECO:0007669"/>
    <property type="project" value="InterPro"/>
</dbReference>
<evidence type="ECO:0000313" key="6">
    <source>
        <dbReference type="Proteomes" id="UP000232638"/>
    </source>
</evidence>